<protein>
    <submittedName>
        <fullName evidence="1">Uncharacterized protein</fullName>
    </submittedName>
</protein>
<sequence length="237" mass="26275">MNTNPETPSSYRLACPLLPFPSTSTSIPKACLSGEVNMSHLRVHIRTKHMCDCEQSCERATHFPPDTIDYILAIRKKDGQLDGPVWTEMHRRAYPYAVQVPAPYLPTVVQALAVARNPTPYFIQRSVLAFAGQGNLGQQQATRDLRTVLKCLPVFFDVLSRDGPFPNAQPSSSAPLSDEATSHLARPAVDNVSLQTPTLEVDNSAAGIYMLAEQEMDLGDHLNHFDMEWANHFGNRS</sequence>
<organism evidence="1 2">
    <name type="scientific">Fusarium tricinctum</name>
    <dbReference type="NCBI Taxonomy" id="61284"/>
    <lineage>
        <taxon>Eukaryota</taxon>
        <taxon>Fungi</taxon>
        <taxon>Dikarya</taxon>
        <taxon>Ascomycota</taxon>
        <taxon>Pezizomycotina</taxon>
        <taxon>Sordariomycetes</taxon>
        <taxon>Hypocreomycetidae</taxon>
        <taxon>Hypocreales</taxon>
        <taxon>Nectriaceae</taxon>
        <taxon>Fusarium</taxon>
        <taxon>Fusarium tricinctum species complex</taxon>
    </lineage>
</organism>
<name>A0A8K0RWY0_9HYPO</name>
<reference evidence="1" key="1">
    <citation type="journal article" date="2021" name="Nat. Commun.">
        <title>Genetic determinants of endophytism in the Arabidopsis root mycobiome.</title>
        <authorList>
            <person name="Mesny F."/>
            <person name="Miyauchi S."/>
            <person name="Thiergart T."/>
            <person name="Pickel B."/>
            <person name="Atanasova L."/>
            <person name="Karlsson M."/>
            <person name="Huettel B."/>
            <person name="Barry K.W."/>
            <person name="Haridas S."/>
            <person name="Chen C."/>
            <person name="Bauer D."/>
            <person name="Andreopoulos W."/>
            <person name="Pangilinan J."/>
            <person name="LaButti K."/>
            <person name="Riley R."/>
            <person name="Lipzen A."/>
            <person name="Clum A."/>
            <person name="Drula E."/>
            <person name="Henrissat B."/>
            <person name="Kohler A."/>
            <person name="Grigoriev I.V."/>
            <person name="Martin F.M."/>
            <person name="Hacquard S."/>
        </authorList>
    </citation>
    <scope>NUCLEOTIDE SEQUENCE</scope>
    <source>
        <strain evidence="1">MPI-SDFR-AT-0068</strain>
    </source>
</reference>
<proteinExistence type="predicted"/>
<dbReference type="OrthoDB" id="5045668at2759"/>
<evidence type="ECO:0000313" key="2">
    <source>
        <dbReference type="Proteomes" id="UP000813427"/>
    </source>
</evidence>
<gene>
    <name evidence="1" type="ORF">BKA59DRAFT_169246</name>
</gene>
<accession>A0A8K0RWY0</accession>
<dbReference type="AlphaFoldDB" id="A0A8K0RWY0"/>
<keyword evidence="2" id="KW-1185">Reference proteome</keyword>
<dbReference type="EMBL" id="JAGPXF010000004">
    <property type="protein sequence ID" value="KAH7245087.1"/>
    <property type="molecule type" value="Genomic_DNA"/>
</dbReference>
<comment type="caution">
    <text evidence="1">The sequence shown here is derived from an EMBL/GenBank/DDBJ whole genome shotgun (WGS) entry which is preliminary data.</text>
</comment>
<dbReference type="Proteomes" id="UP000813427">
    <property type="component" value="Unassembled WGS sequence"/>
</dbReference>
<evidence type="ECO:0000313" key="1">
    <source>
        <dbReference type="EMBL" id="KAH7245087.1"/>
    </source>
</evidence>